<dbReference type="InterPro" id="IPR029787">
    <property type="entry name" value="Nucleotide_cyclase"/>
</dbReference>
<feature type="domain" description="Guanylate cyclase" evidence="2">
    <location>
        <begin position="12"/>
        <end position="127"/>
    </location>
</feature>
<dbReference type="Pfam" id="PF13181">
    <property type="entry name" value="TPR_8"/>
    <property type="match status" value="1"/>
</dbReference>
<dbReference type="Gene3D" id="3.40.50.10070">
    <property type="entry name" value="TolB, N-terminal domain"/>
    <property type="match status" value="1"/>
</dbReference>
<dbReference type="SMART" id="SM00028">
    <property type="entry name" value="TPR"/>
    <property type="match status" value="4"/>
</dbReference>
<dbReference type="OrthoDB" id="9807521at2"/>
<dbReference type="PANTHER" id="PTHR43081">
    <property type="entry name" value="ADENYLATE CYCLASE, TERMINAL-DIFFERENTIATION SPECIFIC-RELATED"/>
    <property type="match status" value="1"/>
</dbReference>
<dbReference type="SUPFAM" id="SSF55073">
    <property type="entry name" value="Nucleotide cyclase"/>
    <property type="match status" value="1"/>
</dbReference>
<keyword evidence="4" id="KW-1185">Reference proteome</keyword>
<evidence type="ECO:0000259" key="2">
    <source>
        <dbReference type="PROSITE" id="PS50125"/>
    </source>
</evidence>
<sequence length="575" mass="63757">MAEERVQRRLAAILAADVVSYSRLMEQDEAGTLAALKSLRKTVLEPLVARHQGRIFKTTGDGVLVEFASAVNAVQCATDLQQGMADANGGRPLDRHIVLRIGVNLGDVMVEGGDLYGDGVNIAARLESLAEPGGISVSGGVYEQVRRKLDCHFDDLGPQSVKNIAEPLHVYRVRTAPPLHPAAEPAGLPLPSKPSIAVLPFNNLSGDPAQESFADGLSEDLITDLSRTAGLFVIARNSTFAYKGKHTDVRQIARDLGVRYILEGSARRSGERVRINAQLIDSVKGTHLWAERFDRDLQDIFAIQDEVTAKIVEALVGMLTIPPPRNRPKNMEAYELCLRARSMAEQSPLAAREGALLLQRAIALDPDYAEAHWRLAHCMWTIWGLWFGTKTDHRAAIAMAERAVALDPNDANGRWMHGYLLAYDRQFEKSEREFAAALKLDPNNADAWANLSDLSVCSGKHQEGLDQIQKAFRLNPQPEAYYYWLLGHAYYALRQYQAAIETLRKDATYRTGSRRILAASLAQVGHVDEARHEAELYMLTDPHFKISDWAAVQPSRDEATRQHFVEGYRKAGLPD</sequence>
<dbReference type="PANTHER" id="PTHR43081:SF19">
    <property type="entry name" value="PH-SENSITIVE ADENYLATE CYCLASE RV1264"/>
    <property type="match status" value="1"/>
</dbReference>
<evidence type="ECO:0000313" key="3">
    <source>
        <dbReference type="EMBL" id="QEX18586.1"/>
    </source>
</evidence>
<dbReference type="InterPro" id="IPR001054">
    <property type="entry name" value="A/G_cyclase"/>
</dbReference>
<evidence type="ECO:0000256" key="1">
    <source>
        <dbReference type="PROSITE-ProRule" id="PRU00339"/>
    </source>
</evidence>
<dbReference type="GO" id="GO:0006171">
    <property type="term" value="P:cAMP biosynthetic process"/>
    <property type="evidence" value="ECO:0007669"/>
    <property type="project" value="TreeGrafter"/>
</dbReference>
<dbReference type="InterPro" id="IPR019734">
    <property type="entry name" value="TPR_rpt"/>
</dbReference>
<reference evidence="3 4" key="1">
    <citation type="submission" date="2019-08" db="EMBL/GenBank/DDBJ databases">
        <title>Hyperibacter terrae gen. nov., sp. nov. and Hyperibacter viscosus sp. nov., two new members in the family Rhodospirillaceae isolated from the rhizosphere of Hypericum perforatum.</title>
        <authorList>
            <person name="Noviana Z."/>
        </authorList>
    </citation>
    <scope>NUCLEOTIDE SEQUENCE [LARGE SCALE GENOMIC DNA]</scope>
    <source>
        <strain evidence="3 4">R5913</strain>
    </source>
</reference>
<dbReference type="SUPFAM" id="SSF48452">
    <property type="entry name" value="TPR-like"/>
    <property type="match status" value="1"/>
</dbReference>
<dbReference type="CDD" id="cd07302">
    <property type="entry name" value="CHD"/>
    <property type="match status" value="1"/>
</dbReference>
<dbReference type="InterPro" id="IPR011990">
    <property type="entry name" value="TPR-like_helical_dom_sf"/>
</dbReference>
<dbReference type="Proteomes" id="UP000326202">
    <property type="component" value="Chromosome"/>
</dbReference>
<dbReference type="SUPFAM" id="SSF52964">
    <property type="entry name" value="TolB, N-terminal domain"/>
    <property type="match status" value="1"/>
</dbReference>
<name>A0A5J6MUR9_9PROT</name>
<dbReference type="PROSITE" id="PS50005">
    <property type="entry name" value="TPR"/>
    <property type="match status" value="2"/>
</dbReference>
<dbReference type="InterPro" id="IPR050697">
    <property type="entry name" value="Adenylyl/Guanylyl_Cyclase_3/4"/>
</dbReference>
<dbReference type="Gene3D" id="1.25.40.10">
    <property type="entry name" value="Tetratricopeptide repeat domain"/>
    <property type="match status" value="1"/>
</dbReference>
<evidence type="ECO:0000313" key="4">
    <source>
        <dbReference type="Proteomes" id="UP000326202"/>
    </source>
</evidence>
<dbReference type="KEGG" id="htq:FRZ44_38930"/>
<protein>
    <recommendedName>
        <fullName evidence="2">Guanylate cyclase domain-containing protein</fullName>
    </recommendedName>
</protein>
<dbReference type="GO" id="GO:0035556">
    <property type="term" value="P:intracellular signal transduction"/>
    <property type="evidence" value="ECO:0007669"/>
    <property type="project" value="InterPro"/>
</dbReference>
<feature type="repeat" description="TPR" evidence="1">
    <location>
        <begin position="445"/>
        <end position="478"/>
    </location>
</feature>
<dbReference type="RefSeq" id="WP_151178731.1">
    <property type="nucleotide sequence ID" value="NZ_CP042906.1"/>
</dbReference>
<keyword evidence="1" id="KW-0802">TPR repeat</keyword>
<accession>A0A5J6MUR9</accession>
<organism evidence="3 4">
    <name type="scientific">Hypericibacter terrae</name>
    <dbReference type="NCBI Taxonomy" id="2602015"/>
    <lineage>
        <taxon>Bacteria</taxon>
        <taxon>Pseudomonadati</taxon>
        <taxon>Pseudomonadota</taxon>
        <taxon>Alphaproteobacteria</taxon>
        <taxon>Rhodospirillales</taxon>
        <taxon>Dongiaceae</taxon>
        <taxon>Hypericibacter</taxon>
    </lineage>
</organism>
<proteinExistence type="predicted"/>
<dbReference type="EMBL" id="CP042906">
    <property type="protein sequence ID" value="QEX18586.1"/>
    <property type="molecule type" value="Genomic_DNA"/>
</dbReference>
<gene>
    <name evidence="3" type="ORF">FRZ44_38930</name>
</gene>
<dbReference type="Gene3D" id="3.30.70.1230">
    <property type="entry name" value="Nucleotide cyclase"/>
    <property type="match status" value="1"/>
</dbReference>
<dbReference type="Pfam" id="PF00211">
    <property type="entry name" value="Guanylate_cyc"/>
    <property type="match status" value="1"/>
</dbReference>
<dbReference type="GO" id="GO:0004016">
    <property type="term" value="F:adenylate cyclase activity"/>
    <property type="evidence" value="ECO:0007669"/>
    <property type="project" value="UniProtKB-ARBA"/>
</dbReference>
<dbReference type="AlphaFoldDB" id="A0A5J6MUR9"/>
<dbReference type="PROSITE" id="PS50125">
    <property type="entry name" value="GUANYLATE_CYCLASE_2"/>
    <property type="match status" value="1"/>
</dbReference>
<feature type="repeat" description="TPR" evidence="1">
    <location>
        <begin position="411"/>
        <end position="444"/>
    </location>
</feature>